<sequence length="152" mass="16383">ANLPPTPFGAFRKPWPPHTGFGERPGWNCQSGLLGNMPDTSMAGSQNLRGLGNNNTLGSHQFRPFPRFSSMPFPSPHSAPGHSSGPPQNSFSGRPFHSRSNHINMSAPPPSQAHRPQTPHSSCFPMFGPSHPPPFVNAVFNLPPPPRGPTLQ</sequence>
<feature type="compositionally biased region" description="Polar residues" evidence="1">
    <location>
        <begin position="37"/>
        <end position="46"/>
    </location>
</feature>
<dbReference type="EMBL" id="HACG01007673">
    <property type="protein sequence ID" value="CEK54538.1"/>
    <property type="molecule type" value="Transcribed_RNA"/>
</dbReference>
<feature type="non-terminal residue" evidence="2">
    <location>
        <position position="1"/>
    </location>
</feature>
<organism evidence="2">
    <name type="scientific">Arion vulgaris</name>
    <dbReference type="NCBI Taxonomy" id="1028688"/>
    <lineage>
        <taxon>Eukaryota</taxon>
        <taxon>Metazoa</taxon>
        <taxon>Spiralia</taxon>
        <taxon>Lophotrochozoa</taxon>
        <taxon>Mollusca</taxon>
        <taxon>Gastropoda</taxon>
        <taxon>Heterobranchia</taxon>
        <taxon>Euthyneura</taxon>
        <taxon>Panpulmonata</taxon>
        <taxon>Eupulmonata</taxon>
        <taxon>Stylommatophora</taxon>
        <taxon>Helicina</taxon>
        <taxon>Arionoidea</taxon>
        <taxon>Arionidae</taxon>
        <taxon>Arion</taxon>
    </lineage>
</organism>
<feature type="region of interest" description="Disordered" evidence="1">
    <location>
        <begin position="37"/>
        <end position="128"/>
    </location>
</feature>
<protein>
    <submittedName>
        <fullName evidence="2">Uncharacterized protein</fullName>
    </submittedName>
</protein>
<accession>A0A0B6YEB3</accession>
<name>A0A0B6YEB3_9EUPU</name>
<dbReference type="AlphaFoldDB" id="A0A0B6YEB3"/>
<feature type="compositionally biased region" description="Low complexity" evidence="1">
    <location>
        <begin position="47"/>
        <end position="87"/>
    </location>
</feature>
<proteinExistence type="predicted"/>
<gene>
    <name evidence="2" type="primary">ORF23062</name>
</gene>
<evidence type="ECO:0000256" key="1">
    <source>
        <dbReference type="SAM" id="MobiDB-lite"/>
    </source>
</evidence>
<evidence type="ECO:0000313" key="2">
    <source>
        <dbReference type="EMBL" id="CEK54538.1"/>
    </source>
</evidence>
<reference evidence="2" key="1">
    <citation type="submission" date="2014-12" db="EMBL/GenBank/DDBJ databases">
        <title>Insight into the proteome of Arion vulgaris.</title>
        <authorList>
            <person name="Aradska J."/>
            <person name="Bulat T."/>
            <person name="Smidak R."/>
            <person name="Sarate P."/>
            <person name="Gangsoo J."/>
            <person name="Sialana F."/>
            <person name="Bilban M."/>
            <person name="Lubec G."/>
        </authorList>
    </citation>
    <scope>NUCLEOTIDE SEQUENCE</scope>
    <source>
        <tissue evidence="2">Skin</tissue>
    </source>
</reference>